<dbReference type="GO" id="GO:0006888">
    <property type="term" value="P:endoplasmic reticulum to Golgi vesicle-mediated transport"/>
    <property type="evidence" value="ECO:0007669"/>
    <property type="project" value="TreeGrafter"/>
</dbReference>
<accession>A0A553P3S6</accession>
<evidence type="ECO:0000313" key="3">
    <source>
        <dbReference type="Proteomes" id="UP000318571"/>
    </source>
</evidence>
<keyword evidence="3" id="KW-1185">Reference proteome</keyword>
<name>A0A553P3S6_TIGCA</name>
<dbReference type="GO" id="GO:0031902">
    <property type="term" value="C:late endosome membrane"/>
    <property type="evidence" value="ECO:0007669"/>
    <property type="project" value="TreeGrafter"/>
</dbReference>
<evidence type="ECO:0000259" key="1">
    <source>
        <dbReference type="Pfam" id="PF05050"/>
    </source>
</evidence>
<feature type="domain" description="Methyltransferase FkbM" evidence="1">
    <location>
        <begin position="92"/>
        <end position="254"/>
    </location>
</feature>
<dbReference type="Proteomes" id="UP000318571">
    <property type="component" value="Chromosome 7"/>
</dbReference>
<proteinExistence type="predicted"/>
<dbReference type="Pfam" id="PF05050">
    <property type="entry name" value="Methyltransf_21"/>
    <property type="match status" value="1"/>
</dbReference>
<dbReference type="NCBIfam" id="TIGR01444">
    <property type="entry name" value="fkbM_fam"/>
    <property type="match status" value="1"/>
</dbReference>
<dbReference type="InterPro" id="IPR006342">
    <property type="entry name" value="FkbM_mtfrase"/>
</dbReference>
<organism evidence="2 3">
    <name type="scientific">Tigriopus californicus</name>
    <name type="common">Marine copepod</name>
    <dbReference type="NCBI Taxonomy" id="6832"/>
    <lineage>
        <taxon>Eukaryota</taxon>
        <taxon>Metazoa</taxon>
        <taxon>Ecdysozoa</taxon>
        <taxon>Arthropoda</taxon>
        <taxon>Crustacea</taxon>
        <taxon>Multicrustacea</taxon>
        <taxon>Hexanauplia</taxon>
        <taxon>Copepoda</taxon>
        <taxon>Harpacticoida</taxon>
        <taxon>Harpacticidae</taxon>
        <taxon>Tigriopus</taxon>
    </lineage>
</organism>
<dbReference type="GO" id="GO:0005886">
    <property type="term" value="C:plasma membrane"/>
    <property type="evidence" value="ECO:0007669"/>
    <property type="project" value="TreeGrafter"/>
</dbReference>
<dbReference type="InterPro" id="IPR029063">
    <property type="entry name" value="SAM-dependent_MTases_sf"/>
</dbReference>
<dbReference type="EMBL" id="VCGU01000008">
    <property type="protein sequence ID" value="TRY72331.1"/>
    <property type="molecule type" value="Genomic_DNA"/>
</dbReference>
<dbReference type="AlphaFoldDB" id="A0A553P3S6"/>
<dbReference type="PANTHER" id="PTHR34009:SF2">
    <property type="entry name" value="PROTEIN STAR"/>
    <property type="match status" value="1"/>
</dbReference>
<dbReference type="OMA" id="MAHRVEA"/>
<dbReference type="GO" id="GO:0005794">
    <property type="term" value="C:Golgi apparatus"/>
    <property type="evidence" value="ECO:0007669"/>
    <property type="project" value="TreeGrafter"/>
</dbReference>
<dbReference type="GO" id="GO:0005789">
    <property type="term" value="C:endoplasmic reticulum membrane"/>
    <property type="evidence" value="ECO:0007669"/>
    <property type="project" value="TreeGrafter"/>
</dbReference>
<gene>
    <name evidence="2" type="ORF">TCAL_11452</name>
</gene>
<comment type="caution">
    <text evidence="2">The sequence shown here is derived from an EMBL/GenBank/DDBJ whole genome shotgun (WGS) entry which is preliminary data.</text>
</comment>
<dbReference type="InterPro" id="IPR053202">
    <property type="entry name" value="EGF_Rcpt_Signaling_Reg"/>
</dbReference>
<dbReference type="Gene3D" id="3.40.50.150">
    <property type="entry name" value="Vaccinia Virus protein VP39"/>
    <property type="match status" value="1"/>
</dbReference>
<sequence>MRPATPSRTVAINEVSGIIFSKVDILHGPTAFAHKTYATLAKLIQKDYINPPSGVPFDRSTLSKDEKGEANQAQIVDELLGGLRNGFFIESGAADGLYHSNTLFLETQRNWTGILIEPNPSQFQVLQKAKRNCHSLQGCLSVHNYAEEVTFLNAGHVGGIKGVNVPRSISQQRTWSNYRRISFESRVQCFPLYSILLALGNPRVDLLSLDVEGAELEILQTIPWDKVDIGVILVEVDPWSKHAIHNILALHGYVFIRSIRGQDRLFQKRRPGVSHQKLFTMFDEA</sequence>
<evidence type="ECO:0000313" key="2">
    <source>
        <dbReference type="EMBL" id="TRY72331.1"/>
    </source>
</evidence>
<reference evidence="2 3" key="1">
    <citation type="journal article" date="2018" name="Nat. Ecol. Evol.">
        <title>Genomic signatures of mitonuclear coevolution across populations of Tigriopus californicus.</title>
        <authorList>
            <person name="Barreto F.S."/>
            <person name="Watson E.T."/>
            <person name="Lima T.G."/>
            <person name="Willett C.S."/>
            <person name="Edmands S."/>
            <person name="Li W."/>
            <person name="Burton R.S."/>
        </authorList>
    </citation>
    <scope>NUCLEOTIDE SEQUENCE [LARGE SCALE GENOMIC DNA]</scope>
    <source>
        <strain evidence="2 3">San Diego</strain>
    </source>
</reference>
<dbReference type="SUPFAM" id="SSF53335">
    <property type="entry name" value="S-adenosyl-L-methionine-dependent methyltransferases"/>
    <property type="match status" value="1"/>
</dbReference>
<dbReference type="PANTHER" id="PTHR34009">
    <property type="entry name" value="PROTEIN STAR"/>
    <property type="match status" value="1"/>
</dbReference>
<dbReference type="STRING" id="6832.A0A553P3S6"/>
<protein>
    <recommendedName>
        <fullName evidence="1">Methyltransferase FkbM domain-containing protein</fullName>
    </recommendedName>
</protein>
<dbReference type="GO" id="GO:0016197">
    <property type="term" value="P:endosomal transport"/>
    <property type="evidence" value="ECO:0007669"/>
    <property type="project" value="TreeGrafter"/>
</dbReference>